<dbReference type="Proteomes" id="UP001501725">
    <property type="component" value="Unassembled WGS sequence"/>
</dbReference>
<organism evidence="1 2">
    <name type="scientific">Flaviaesturariibacter amylovorans</name>
    <dbReference type="NCBI Taxonomy" id="1084520"/>
    <lineage>
        <taxon>Bacteria</taxon>
        <taxon>Pseudomonadati</taxon>
        <taxon>Bacteroidota</taxon>
        <taxon>Chitinophagia</taxon>
        <taxon>Chitinophagales</taxon>
        <taxon>Chitinophagaceae</taxon>
        <taxon>Flaviaestuariibacter</taxon>
    </lineage>
</organism>
<sequence>MPVADNVLQRVLEGKETIDATIDRIHEVDWNRAFYIANGTIEDCYKEAGPIYSIDKAWAILQYALYPEHDSNPGHPLSKAIAIQSSLLESDREAGYLWSSEVKEVWEALKKVSANTLIENLNVPTESYFYGKYKSEEEKVDNISYALMKFSNLLLPYYFAQLENKGLIIYMA</sequence>
<dbReference type="InterPro" id="IPR015068">
    <property type="entry name" value="DUF1877"/>
</dbReference>
<gene>
    <name evidence="1" type="ORF">GCM10023184_47150</name>
</gene>
<name>A0ABP8HVK5_9BACT</name>
<accession>A0ABP8HVK5</accession>
<evidence type="ECO:0008006" key="3">
    <source>
        <dbReference type="Google" id="ProtNLM"/>
    </source>
</evidence>
<reference evidence="2" key="1">
    <citation type="journal article" date="2019" name="Int. J. Syst. Evol. Microbiol.">
        <title>The Global Catalogue of Microorganisms (GCM) 10K type strain sequencing project: providing services to taxonomists for standard genome sequencing and annotation.</title>
        <authorList>
            <consortium name="The Broad Institute Genomics Platform"/>
            <consortium name="The Broad Institute Genome Sequencing Center for Infectious Disease"/>
            <person name="Wu L."/>
            <person name="Ma J."/>
        </authorList>
    </citation>
    <scope>NUCLEOTIDE SEQUENCE [LARGE SCALE GENOMIC DNA]</scope>
    <source>
        <strain evidence="2">JCM 17919</strain>
    </source>
</reference>
<protein>
    <recommendedName>
        <fullName evidence="3">DUF1877 family protein</fullName>
    </recommendedName>
</protein>
<dbReference type="Gene3D" id="3.40.1760.10">
    <property type="entry name" value="YfbM-like super family"/>
    <property type="match status" value="1"/>
</dbReference>
<proteinExistence type="predicted"/>
<evidence type="ECO:0000313" key="2">
    <source>
        <dbReference type="Proteomes" id="UP001501725"/>
    </source>
</evidence>
<dbReference type="InterPro" id="IPR035944">
    <property type="entry name" value="YfbM-like_sf"/>
</dbReference>
<dbReference type="SUPFAM" id="SSF111069">
    <property type="entry name" value="Hypothetical protein yfbM"/>
    <property type="match status" value="1"/>
</dbReference>
<comment type="caution">
    <text evidence="1">The sequence shown here is derived from an EMBL/GenBank/DDBJ whole genome shotgun (WGS) entry which is preliminary data.</text>
</comment>
<keyword evidence="2" id="KW-1185">Reference proteome</keyword>
<evidence type="ECO:0000313" key="1">
    <source>
        <dbReference type="EMBL" id="GAA4345326.1"/>
    </source>
</evidence>
<dbReference type="Pfam" id="PF08974">
    <property type="entry name" value="DUF1877"/>
    <property type="match status" value="1"/>
</dbReference>
<dbReference type="EMBL" id="BAABGY010000026">
    <property type="protein sequence ID" value="GAA4345326.1"/>
    <property type="molecule type" value="Genomic_DNA"/>
</dbReference>